<name>A0A444QEW1_9MICO</name>
<evidence type="ECO:0000256" key="4">
    <source>
        <dbReference type="ARBA" id="ARBA00023136"/>
    </source>
</evidence>
<dbReference type="RefSeq" id="WP_128497339.1">
    <property type="nucleotide sequence ID" value="NZ_RZNC01000001.1"/>
</dbReference>
<dbReference type="Proteomes" id="UP000288603">
    <property type="component" value="Unassembled WGS sequence"/>
</dbReference>
<gene>
    <name evidence="6" type="ORF">ELQ92_02400</name>
</gene>
<keyword evidence="2 5" id="KW-0812">Transmembrane</keyword>
<sequence>MTTPTDPPRQPYQIPPPGQKGTAAWALGFLAYVPIPIIAQIMTGLVMAGVYPTQKTRGPIAHANARNAANWGLTYSILTAVFVGLAIIFAALLTNGGTTTASAGAAALPLIPLALWVLLSILHVIVTVIGTVKASRGTVFRFPLAIRFISE</sequence>
<dbReference type="InterPro" id="IPR019109">
    <property type="entry name" value="MamF_MmsF"/>
</dbReference>
<dbReference type="Pfam" id="PF09685">
    <property type="entry name" value="MamF_MmsF"/>
    <property type="match status" value="1"/>
</dbReference>
<feature type="transmembrane region" description="Helical" evidence="5">
    <location>
        <begin position="72"/>
        <end position="93"/>
    </location>
</feature>
<evidence type="ECO:0000256" key="3">
    <source>
        <dbReference type="ARBA" id="ARBA00022989"/>
    </source>
</evidence>
<accession>A0A444QEW1</accession>
<protein>
    <submittedName>
        <fullName evidence="6">DUF4870 domain-containing protein</fullName>
    </submittedName>
</protein>
<dbReference type="EMBL" id="RZNC01000001">
    <property type="protein sequence ID" value="RWZ68113.1"/>
    <property type="molecule type" value="Genomic_DNA"/>
</dbReference>
<comment type="caution">
    <text evidence="6">The sequence shown here is derived from an EMBL/GenBank/DDBJ whole genome shotgun (WGS) entry which is preliminary data.</text>
</comment>
<keyword evidence="4 5" id="KW-0472">Membrane</keyword>
<comment type="subcellular location">
    <subcellularLocation>
        <location evidence="1">Membrane</location>
        <topology evidence="1">Multi-pass membrane protein</topology>
    </subcellularLocation>
</comment>
<dbReference type="OrthoDB" id="3747410at2"/>
<feature type="transmembrane region" description="Helical" evidence="5">
    <location>
        <begin position="25"/>
        <end position="51"/>
    </location>
</feature>
<proteinExistence type="predicted"/>
<keyword evidence="3 5" id="KW-1133">Transmembrane helix</keyword>
<evidence type="ECO:0000313" key="6">
    <source>
        <dbReference type="EMBL" id="RWZ68113.1"/>
    </source>
</evidence>
<reference evidence="6 7" key="1">
    <citation type="submission" date="2018-12" db="EMBL/GenBank/DDBJ databases">
        <authorList>
            <person name="Li F."/>
        </authorList>
    </citation>
    <scope>NUCLEOTIDE SEQUENCE [LARGE SCALE GENOMIC DNA]</scope>
    <source>
        <strain evidence="6 7">8H24J-4-2</strain>
    </source>
</reference>
<keyword evidence="7" id="KW-1185">Reference proteome</keyword>
<feature type="transmembrane region" description="Helical" evidence="5">
    <location>
        <begin position="113"/>
        <end position="132"/>
    </location>
</feature>
<organism evidence="6 7">
    <name type="scientific">Labedella populi</name>
    <dbReference type="NCBI Taxonomy" id="2498850"/>
    <lineage>
        <taxon>Bacteria</taxon>
        <taxon>Bacillati</taxon>
        <taxon>Actinomycetota</taxon>
        <taxon>Actinomycetes</taxon>
        <taxon>Micrococcales</taxon>
        <taxon>Microbacteriaceae</taxon>
        <taxon>Labedella</taxon>
    </lineage>
</organism>
<evidence type="ECO:0000256" key="5">
    <source>
        <dbReference type="SAM" id="Phobius"/>
    </source>
</evidence>
<dbReference type="AlphaFoldDB" id="A0A444QEW1"/>
<evidence type="ECO:0000256" key="2">
    <source>
        <dbReference type="ARBA" id="ARBA00022692"/>
    </source>
</evidence>
<evidence type="ECO:0000313" key="7">
    <source>
        <dbReference type="Proteomes" id="UP000288603"/>
    </source>
</evidence>
<evidence type="ECO:0000256" key="1">
    <source>
        <dbReference type="ARBA" id="ARBA00004141"/>
    </source>
</evidence>